<dbReference type="InterPro" id="IPR020094">
    <property type="entry name" value="TruA/RsuA/RluB/E/F_N"/>
</dbReference>
<organism evidence="6 7">
    <name type="scientific">Kistimonas scapharcae</name>
    <dbReference type="NCBI Taxonomy" id="1036133"/>
    <lineage>
        <taxon>Bacteria</taxon>
        <taxon>Pseudomonadati</taxon>
        <taxon>Pseudomonadota</taxon>
        <taxon>Gammaproteobacteria</taxon>
        <taxon>Oceanospirillales</taxon>
        <taxon>Endozoicomonadaceae</taxon>
        <taxon>Kistimonas</taxon>
    </lineage>
</organism>
<evidence type="ECO:0000313" key="6">
    <source>
        <dbReference type="EMBL" id="GAA4648263.1"/>
    </source>
</evidence>
<sequence>MRLQAIPPPSSDVKDTMQDHTPTQHTTLLFNKPFMVLTQFTDTQGRATLADYVPIKGVYAAGRLDRDSEGLLLLTSDGQLQSHIASPRFKQPKTYWVQVEGIPSNDKLAQLRKGIMLKDGMTQPAVIRQIPAPDLWPRNPPVRYRKSIPDCWLEITIREGRNRQVRRMTAAIGHPTLRLVRYRIGPWTLDGLAPGEYRETTPPAIPRRPLSPSPARFRQRDKHDAHHSSGKHPFPAGKKRPHKPKPKTEQRKSWR</sequence>
<feature type="domain" description="Pseudouridine synthase RsuA/RluA-like" evidence="5">
    <location>
        <begin position="28"/>
        <end position="171"/>
    </location>
</feature>
<dbReference type="InterPro" id="IPR020103">
    <property type="entry name" value="PsdUridine_synth_cat_dom_sf"/>
</dbReference>
<feature type="compositionally biased region" description="Pro residues" evidence="4">
    <location>
        <begin position="1"/>
        <end position="10"/>
    </location>
</feature>
<feature type="compositionally biased region" description="Basic and acidic residues" evidence="4">
    <location>
        <begin position="246"/>
        <end position="255"/>
    </location>
</feature>
<dbReference type="NCBIfam" id="TIGR00093">
    <property type="entry name" value="pseudouridine synthase"/>
    <property type="match status" value="1"/>
</dbReference>
<evidence type="ECO:0000256" key="2">
    <source>
        <dbReference type="ARBA" id="ARBA00023235"/>
    </source>
</evidence>
<accession>A0ABP8UYJ8</accession>
<dbReference type="Proteomes" id="UP001500604">
    <property type="component" value="Unassembled WGS sequence"/>
</dbReference>
<evidence type="ECO:0000259" key="5">
    <source>
        <dbReference type="Pfam" id="PF00849"/>
    </source>
</evidence>
<comment type="caution">
    <text evidence="6">The sequence shown here is derived from an EMBL/GenBank/DDBJ whole genome shotgun (WGS) entry which is preliminary data.</text>
</comment>
<feature type="region of interest" description="Disordered" evidence="4">
    <location>
        <begin position="1"/>
        <end position="21"/>
    </location>
</feature>
<dbReference type="PROSITE" id="PS01149">
    <property type="entry name" value="PSI_RSU"/>
    <property type="match status" value="1"/>
</dbReference>
<dbReference type="Gene3D" id="3.30.70.1560">
    <property type="entry name" value="Alpha-L RNA-binding motif"/>
    <property type="match status" value="1"/>
</dbReference>
<dbReference type="InterPro" id="IPR006145">
    <property type="entry name" value="PsdUridine_synth_RsuA/RluA"/>
</dbReference>
<gene>
    <name evidence="6" type="ORF">GCM10023116_05300</name>
</gene>
<dbReference type="PANTHER" id="PTHR47683:SF2">
    <property type="entry name" value="RNA-BINDING S4 DOMAIN-CONTAINING PROTEIN"/>
    <property type="match status" value="1"/>
</dbReference>
<evidence type="ECO:0000313" key="7">
    <source>
        <dbReference type="Proteomes" id="UP001500604"/>
    </source>
</evidence>
<dbReference type="EMBL" id="BAABFL010000054">
    <property type="protein sequence ID" value="GAA4648263.1"/>
    <property type="molecule type" value="Genomic_DNA"/>
</dbReference>
<feature type="region of interest" description="Disordered" evidence="4">
    <location>
        <begin position="193"/>
        <end position="255"/>
    </location>
</feature>
<evidence type="ECO:0000256" key="3">
    <source>
        <dbReference type="RuleBase" id="RU003887"/>
    </source>
</evidence>
<name>A0ABP8UYJ8_9GAMM</name>
<evidence type="ECO:0000256" key="1">
    <source>
        <dbReference type="ARBA" id="ARBA00008348"/>
    </source>
</evidence>
<keyword evidence="2 3" id="KW-0413">Isomerase</keyword>
<dbReference type="InterPro" id="IPR000748">
    <property type="entry name" value="PsdUridine_synth_RsuA/RluB/E/F"/>
</dbReference>
<reference evidence="7" key="1">
    <citation type="journal article" date="2019" name="Int. J. Syst. Evol. Microbiol.">
        <title>The Global Catalogue of Microorganisms (GCM) 10K type strain sequencing project: providing services to taxonomists for standard genome sequencing and annotation.</title>
        <authorList>
            <consortium name="The Broad Institute Genomics Platform"/>
            <consortium name="The Broad Institute Genome Sequencing Center for Infectious Disease"/>
            <person name="Wu L."/>
            <person name="Ma J."/>
        </authorList>
    </citation>
    <scope>NUCLEOTIDE SEQUENCE [LARGE SCALE GENOMIC DNA]</scope>
    <source>
        <strain evidence="7">JCM 17805</strain>
    </source>
</reference>
<dbReference type="Gene3D" id="3.30.70.580">
    <property type="entry name" value="Pseudouridine synthase I, catalytic domain, N-terminal subdomain"/>
    <property type="match status" value="1"/>
</dbReference>
<dbReference type="InterPro" id="IPR042092">
    <property type="entry name" value="PsdUridine_s_RsuA/RluB/E/F_cat"/>
</dbReference>
<proteinExistence type="inferred from homology"/>
<dbReference type="PANTHER" id="PTHR47683">
    <property type="entry name" value="PSEUDOURIDINE SYNTHASE FAMILY PROTEIN-RELATED"/>
    <property type="match status" value="1"/>
</dbReference>
<keyword evidence="7" id="KW-1185">Reference proteome</keyword>
<dbReference type="InterPro" id="IPR050343">
    <property type="entry name" value="RsuA_PseudoU_synthase"/>
</dbReference>
<protein>
    <recommendedName>
        <fullName evidence="3">Pseudouridine synthase</fullName>
        <ecNumber evidence="3">5.4.99.-</ecNumber>
    </recommendedName>
</protein>
<feature type="compositionally biased region" description="Pro residues" evidence="4">
    <location>
        <begin position="203"/>
        <end position="212"/>
    </location>
</feature>
<dbReference type="InterPro" id="IPR018496">
    <property type="entry name" value="PsdUridine_synth_RsuA/RluB_CS"/>
</dbReference>
<dbReference type="SUPFAM" id="SSF55120">
    <property type="entry name" value="Pseudouridine synthase"/>
    <property type="match status" value="1"/>
</dbReference>
<comment type="similarity">
    <text evidence="1 3">Belongs to the pseudouridine synthase RsuA family.</text>
</comment>
<dbReference type="EC" id="5.4.99.-" evidence="3"/>
<evidence type="ECO:0000256" key="4">
    <source>
        <dbReference type="SAM" id="MobiDB-lite"/>
    </source>
</evidence>
<dbReference type="Pfam" id="PF00849">
    <property type="entry name" value="PseudoU_synth_2"/>
    <property type="match status" value="1"/>
</dbReference>